<feature type="region of interest" description="Disordered" evidence="1">
    <location>
        <begin position="131"/>
        <end position="178"/>
    </location>
</feature>
<keyword evidence="4" id="KW-1185">Reference proteome</keyword>
<feature type="compositionally biased region" description="Basic and acidic residues" evidence="1">
    <location>
        <begin position="131"/>
        <end position="142"/>
    </location>
</feature>
<evidence type="ECO:0000256" key="1">
    <source>
        <dbReference type="SAM" id="MobiDB-lite"/>
    </source>
</evidence>
<feature type="signal peptide" evidence="2">
    <location>
        <begin position="1"/>
        <end position="23"/>
    </location>
</feature>
<feature type="chain" id="PRO_5016421687" evidence="2">
    <location>
        <begin position="24"/>
        <end position="178"/>
    </location>
</feature>
<dbReference type="InParanoid" id="A0A316V4R6"/>
<sequence length="178" mass="21192">MKMMIFRLLLFLTLFSLDSIVHAASFDSITTPREKEENQRLVAKQMDHKYIGLDYLSYSTDAQFAKEKWQARKERTTNCLVKSLCKHLEKYHSKVEEANEKVGRMHISKSNRFEDILDSRVKDYKQHNRLLEQLEERNPKADSRHRRTQSFRQHQSLSSEQGREPEASSSRHRRTQSH</sequence>
<accession>A0A316V4R6</accession>
<dbReference type="AlphaFoldDB" id="A0A316V4R6"/>
<feature type="compositionally biased region" description="Polar residues" evidence="1">
    <location>
        <begin position="150"/>
        <end position="160"/>
    </location>
</feature>
<organism evidence="3 4">
    <name type="scientific">Meira miltonrushii</name>
    <dbReference type="NCBI Taxonomy" id="1280837"/>
    <lineage>
        <taxon>Eukaryota</taxon>
        <taxon>Fungi</taxon>
        <taxon>Dikarya</taxon>
        <taxon>Basidiomycota</taxon>
        <taxon>Ustilaginomycotina</taxon>
        <taxon>Exobasidiomycetes</taxon>
        <taxon>Exobasidiales</taxon>
        <taxon>Brachybasidiaceae</taxon>
        <taxon>Meira</taxon>
    </lineage>
</organism>
<name>A0A316V4R6_9BASI</name>
<proteinExistence type="predicted"/>
<dbReference type="GeneID" id="37022857"/>
<dbReference type="Proteomes" id="UP000245771">
    <property type="component" value="Unassembled WGS sequence"/>
</dbReference>
<reference evidence="3 4" key="1">
    <citation type="journal article" date="2018" name="Mol. Biol. Evol.">
        <title>Broad Genomic Sampling Reveals a Smut Pathogenic Ancestry of the Fungal Clade Ustilaginomycotina.</title>
        <authorList>
            <person name="Kijpornyongpan T."/>
            <person name="Mondo S.J."/>
            <person name="Barry K."/>
            <person name="Sandor L."/>
            <person name="Lee J."/>
            <person name="Lipzen A."/>
            <person name="Pangilinan J."/>
            <person name="LaButti K."/>
            <person name="Hainaut M."/>
            <person name="Henrissat B."/>
            <person name="Grigoriev I.V."/>
            <person name="Spatafora J.W."/>
            <person name="Aime M.C."/>
        </authorList>
    </citation>
    <scope>NUCLEOTIDE SEQUENCE [LARGE SCALE GENOMIC DNA]</scope>
    <source>
        <strain evidence="3 4">MCA 3882</strain>
    </source>
</reference>
<evidence type="ECO:0000256" key="2">
    <source>
        <dbReference type="SAM" id="SignalP"/>
    </source>
</evidence>
<evidence type="ECO:0000313" key="3">
    <source>
        <dbReference type="EMBL" id="PWN32536.1"/>
    </source>
</evidence>
<evidence type="ECO:0000313" key="4">
    <source>
        <dbReference type="Proteomes" id="UP000245771"/>
    </source>
</evidence>
<dbReference type="EMBL" id="KZ819605">
    <property type="protein sequence ID" value="PWN32536.1"/>
    <property type="molecule type" value="Genomic_DNA"/>
</dbReference>
<gene>
    <name evidence="3" type="ORF">FA14DRAFT_181222</name>
</gene>
<protein>
    <submittedName>
        <fullName evidence="3">Uncharacterized protein</fullName>
    </submittedName>
</protein>
<keyword evidence="2" id="KW-0732">Signal</keyword>
<dbReference type="RefSeq" id="XP_025352838.1">
    <property type="nucleotide sequence ID" value="XM_025501076.1"/>
</dbReference>